<accession>A0A371PPR8</accession>
<gene>
    <name evidence="1" type="ORF">DY245_42925</name>
</gene>
<sequence>MRRESMQLRFTPKELKQVADLLQMTWRARVALYRRALRSEPHPSSGGPVTPASDSSWARGLLSQPTCLVDTSFAVLDWNQPFAKLVRVSERRLARGNLMSLLLMEDVAREWADGDTWQEILAAELIEAAALHWTESPHLQQLHEAALDDPVVGSVYEKSAGYTFPERNCKLAMRYLHPGVQEVTFTHAGGLQ</sequence>
<keyword evidence="2" id="KW-1185">Reference proteome</keyword>
<reference evidence="1 2" key="1">
    <citation type="submission" date="2018-08" db="EMBL/GenBank/DDBJ databases">
        <title>Streptomyces NEAU-D10 sp. nov., a novel Actinomycete isolated from soil.</title>
        <authorList>
            <person name="Jin L."/>
        </authorList>
    </citation>
    <scope>NUCLEOTIDE SEQUENCE [LARGE SCALE GENOMIC DNA]</scope>
    <source>
        <strain evidence="1 2">NEAU-D10</strain>
    </source>
</reference>
<evidence type="ECO:0000313" key="1">
    <source>
        <dbReference type="EMBL" id="REK84514.1"/>
    </source>
</evidence>
<name>A0A371PPR8_STRIH</name>
<protein>
    <submittedName>
        <fullName evidence="1">Uncharacterized protein</fullName>
    </submittedName>
</protein>
<organism evidence="1 2">
    <name type="scientific">Streptomyces inhibens</name>
    <dbReference type="NCBI Taxonomy" id="2293571"/>
    <lineage>
        <taxon>Bacteria</taxon>
        <taxon>Bacillati</taxon>
        <taxon>Actinomycetota</taxon>
        <taxon>Actinomycetes</taxon>
        <taxon>Kitasatosporales</taxon>
        <taxon>Streptomycetaceae</taxon>
        <taxon>Streptomyces</taxon>
    </lineage>
</organism>
<comment type="caution">
    <text evidence="1">The sequence shown here is derived from an EMBL/GenBank/DDBJ whole genome shotgun (WGS) entry which is preliminary data.</text>
</comment>
<dbReference type="Gene3D" id="3.30.450.180">
    <property type="match status" value="1"/>
</dbReference>
<dbReference type="Proteomes" id="UP000262477">
    <property type="component" value="Unassembled WGS sequence"/>
</dbReference>
<dbReference type="AlphaFoldDB" id="A0A371PPR8"/>
<proteinExistence type="predicted"/>
<evidence type="ECO:0000313" key="2">
    <source>
        <dbReference type="Proteomes" id="UP000262477"/>
    </source>
</evidence>
<dbReference type="EMBL" id="QUAC01000483">
    <property type="protein sequence ID" value="REK84514.1"/>
    <property type="molecule type" value="Genomic_DNA"/>
</dbReference>